<evidence type="ECO:0000256" key="3">
    <source>
        <dbReference type="SAM" id="SignalP"/>
    </source>
</evidence>
<dbReference type="InterPro" id="IPR040361">
    <property type="entry name" value="TPD1"/>
</dbReference>
<accession>A0ABR2CUI6</accession>
<proteinExistence type="predicted"/>
<gene>
    <name evidence="4" type="ORF">V6N12_047968</name>
</gene>
<feature type="compositionally biased region" description="Polar residues" evidence="2">
    <location>
        <begin position="280"/>
        <end position="315"/>
    </location>
</feature>
<dbReference type="EMBL" id="JBBPBM010000043">
    <property type="protein sequence ID" value="KAK8523448.1"/>
    <property type="molecule type" value="Genomic_DNA"/>
</dbReference>
<protein>
    <submittedName>
        <fullName evidence="4">Uncharacterized protein</fullName>
    </submittedName>
</protein>
<feature type="region of interest" description="Disordered" evidence="2">
    <location>
        <begin position="268"/>
        <end position="315"/>
    </location>
</feature>
<organism evidence="4 5">
    <name type="scientific">Hibiscus sabdariffa</name>
    <name type="common">roselle</name>
    <dbReference type="NCBI Taxonomy" id="183260"/>
    <lineage>
        <taxon>Eukaryota</taxon>
        <taxon>Viridiplantae</taxon>
        <taxon>Streptophyta</taxon>
        <taxon>Embryophyta</taxon>
        <taxon>Tracheophyta</taxon>
        <taxon>Spermatophyta</taxon>
        <taxon>Magnoliopsida</taxon>
        <taxon>eudicotyledons</taxon>
        <taxon>Gunneridae</taxon>
        <taxon>Pentapetalae</taxon>
        <taxon>rosids</taxon>
        <taxon>malvids</taxon>
        <taxon>Malvales</taxon>
        <taxon>Malvaceae</taxon>
        <taxon>Malvoideae</taxon>
        <taxon>Hibiscus</taxon>
    </lineage>
</organism>
<feature type="chain" id="PRO_5045482470" evidence="3">
    <location>
        <begin position="23"/>
        <end position="315"/>
    </location>
</feature>
<evidence type="ECO:0000256" key="1">
    <source>
        <dbReference type="ARBA" id="ARBA00022729"/>
    </source>
</evidence>
<evidence type="ECO:0000313" key="5">
    <source>
        <dbReference type="Proteomes" id="UP001472677"/>
    </source>
</evidence>
<sequence>MASSSNVIAAILILGLVSQGFCCSLEDIIIGTVRTGVEGFQTAEAVNPSIFEQQGDKCLVNQGNPLNGFASVSFSYAWDPLKIPKFLFTLSFLHRSSSFSYNLHVSLHQLASLMVFKMMFQYGMTTKKPTLRDKAYMSPIFPMNADVSANAGDSVSRQPAHSSEFCEQVINNTGTIEENVHGNVSSENTSSLAAVDNAIPVNASTDCQMHARDNIVTDGYGDDYDTTNGGPMVLPANGSIECQNLVPNEPHNSNSSDQVLGSTAADSLAMPTGQHGAINISGSSSMDNSTPAPSNIESSSNVHSMISQQIGNIQA</sequence>
<comment type="caution">
    <text evidence="4">The sequence shown here is derived from an EMBL/GenBank/DDBJ whole genome shotgun (WGS) entry which is preliminary data.</text>
</comment>
<name>A0ABR2CUI6_9ROSI</name>
<feature type="signal peptide" evidence="3">
    <location>
        <begin position="1"/>
        <end position="22"/>
    </location>
</feature>
<dbReference type="Proteomes" id="UP001472677">
    <property type="component" value="Unassembled WGS sequence"/>
</dbReference>
<evidence type="ECO:0000256" key="2">
    <source>
        <dbReference type="SAM" id="MobiDB-lite"/>
    </source>
</evidence>
<dbReference type="Pfam" id="PF24068">
    <property type="entry name" value="TPD1_C"/>
    <property type="match status" value="1"/>
</dbReference>
<reference evidence="4 5" key="1">
    <citation type="journal article" date="2024" name="G3 (Bethesda)">
        <title>Genome assembly of Hibiscus sabdariffa L. provides insights into metabolisms of medicinal natural products.</title>
        <authorList>
            <person name="Kim T."/>
        </authorList>
    </citation>
    <scope>NUCLEOTIDE SEQUENCE [LARGE SCALE GENOMIC DNA]</scope>
    <source>
        <strain evidence="4">TK-2024</strain>
        <tissue evidence="4">Old leaves</tissue>
    </source>
</reference>
<evidence type="ECO:0000313" key="4">
    <source>
        <dbReference type="EMBL" id="KAK8523448.1"/>
    </source>
</evidence>
<keyword evidence="1 3" id="KW-0732">Signal</keyword>
<keyword evidence="5" id="KW-1185">Reference proteome</keyword>